<evidence type="ECO:0000313" key="4">
    <source>
        <dbReference type="Proteomes" id="UP000401717"/>
    </source>
</evidence>
<dbReference type="AlphaFoldDB" id="A0A564FSQ8"/>
<keyword evidence="5" id="KW-1185">Reference proteome</keyword>
<dbReference type="RefSeq" id="WP_238179057.1">
    <property type="nucleotide sequence ID" value="NZ_BPQI01000071.1"/>
</dbReference>
<comment type="similarity">
    <text evidence="1">Belongs to the darcynin family.</text>
</comment>
<protein>
    <recommendedName>
        <fullName evidence="6">Darcynin</fullName>
    </recommendedName>
</protein>
<accession>A0A564FSQ8</accession>
<name>A0A564FSQ8_9HYPH</name>
<evidence type="ECO:0000313" key="3">
    <source>
        <dbReference type="EMBL" id="VUF11195.1"/>
    </source>
</evidence>
<dbReference type="EMBL" id="CABFVH010000003">
    <property type="protein sequence ID" value="VUF11195.1"/>
    <property type="molecule type" value="Genomic_DNA"/>
</dbReference>
<evidence type="ECO:0000313" key="5">
    <source>
        <dbReference type="Proteomes" id="UP001055303"/>
    </source>
</evidence>
<reference evidence="2" key="3">
    <citation type="submission" date="2021-08" db="EMBL/GenBank/DDBJ databases">
        <authorList>
            <person name="Tani A."/>
            <person name="Ola A."/>
            <person name="Ogura Y."/>
            <person name="Katsura K."/>
            <person name="Hayashi T."/>
        </authorList>
    </citation>
    <scope>NUCLEOTIDE SEQUENCE</scope>
    <source>
        <strain evidence="2">DSM 22415</strain>
    </source>
</reference>
<evidence type="ECO:0000256" key="1">
    <source>
        <dbReference type="ARBA" id="ARBA00006869"/>
    </source>
</evidence>
<dbReference type="EMBL" id="BPQI01000071">
    <property type="protein sequence ID" value="GJD56720.1"/>
    <property type="molecule type" value="Genomic_DNA"/>
</dbReference>
<evidence type="ECO:0008006" key="6">
    <source>
        <dbReference type="Google" id="ProtNLM"/>
    </source>
</evidence>
<sequence length="120" mass="14195">MTMPETPAADTLTVFMLVKTEPEWLGFPVETRFAKLREHVEPILQRHAAEVRMRFYDAEFYTARITDLWVWEASSRHAYELVVEALRETPFWDRYFRIVEIIPAVENAYARNYEQAPLAA</sequence>
<dbReference type="Proteomes" id="UP000401717">
    <property type="component" value="Unassembled WGS sequence"/>
</dbReference>
<evidence type="ECO:0000313" key="2">
    <source>
        <dbReference type="EMBL" id="GJD56720.1"/>
    </source>
</evidence>
<proteinExistence type="inferred from homology"/>
<organism evidence="3 4">
    <name type="scientific">Methylobacterium dankookense</name>
    <dbReference type="NCBI Taxonomy" id="560405"/>
    <lineage>
        <taxon>Bacteria</taxon>
        <taxon>Pseudomonadati</taxon>
        <taxon>Pseudomonadota</taxon>
        <taxon>Alphaproteobacteria</taxon>
        <taxon>Hyphomicrobiales</taxon>
        <taxon>Methylobacteriaceae</taxon>
        <taxon>Methylobacterium</taxon>
    </lineage>
</organism>
<dbReference type="InterPro" id="IPR031409">
    <property type="entry name" value="Darcynin"/>
</dbReference>
<reference evidence="2" key="2">
    <citation type="journal article" date="2021" name="Front. Microbiol.">
        <title>Comprehensive Comparative Genomics and Phenotyping of Methylobacterium Species.</title>
        <authorList>
            <person name="Alessa O."/>
            <person name="Ogura Y."/>
            <person name="Fujitani Y."/>
            <person name="Takami H."/>
            <person name="Hayashi T."/>
            <person name="Sahin N."/>
            <person name="Tani A."/>
        </authorList>
    </citation>
    <scope>NUCLEOTIDE SEQUENCE</scope>
    <source>
        <strain evidence="2">DSM 22415</strain>
    </source>
</reference>
<dbReference type="Proteomes" id="UP001055303">
    <property type="component" value="Unassembled WGS sequence"/>
</dbReference>
<reference evidence="3 4" key="1">
    <citation type="submission" date="2019-06" db="EMBL/GenBank/DDBJ databases">
        <authorList>
            <person name="Rodrigo-Torres L."/>
            <person name="Arahal R. D."/>
            <person name="Lucena T."/>
        </authorList>
    </citation>
    <scope>NUCLEOTIDE SEQUENCE [LARGE SCALE GENOMIC DNA]</scope>
    <source>
        <strain evidence="3 4">SW08-7</strain>
    </source>
</reference>
<dbReference type="Pfam" id="PF17074">
    <property type="entry name" value="Darcynin"/>
    <property type="match status" value="1"/>
</dbReference>
<gene>
    <name evidence="2" type="ORF">IFDJLNFL_2617</name>
    <name evidence="3" type="ORF">MTDSW087_00870</name>
</gene>